<gene>
    <name evidence="8" type="ORF">D0869_03341</name>
</gene>
<comment type="caution">
    <text evidence="8">The sequence shown here is derived from an EMBL/GenBank/DDBJ whole genome shotgun (WGS) entry which is preliminary data.</text>
</comment>
<keyword evidence="1 6" id="KW-0645">Protease</keyword>
<feature type="signal peptide" evidence="6">
    <location>
        <begin position="1"/>
        <end position="23"/>
    </location>
</feature>
<feature type="domain" description="Peptidase metallopeptidase" evidence="7">
    <location>
        <begin position="98"/>
        <end position="283"/>
    </location>
</feature>
<keyword evidence="2 6" id="KW-0479">Metal-binding</keyword>
<dbReference type="AlphaFoldDB" id="A0A3M6X661"/>
<dbReference type="InterPro" id="IPR006026">
    <property type="entry name" value="Peptidase_Metallo"/>
</dbReference>
<sequence length="479" mass="53378">MANQCRKALALLFLCVLVFVCNACHSYTPKSGHLQTQTALSDESNIGQGSNHDLRADEDDDLSLDRRWYGVEDLEALRAEQSLNKVGHAPWPMQLDCGNHQWLRYCFIDEDAADNLLLILAHAILIWTPAFEYAGLSIQPDTACFDPETKVYDYRCICGTQKNGRKTSGDALLITDNREENDKPETWSTVTESTLGYDYRSDKKERHHIYFGHINVFPQPLSDGNFNMLVRSMAHELGHAIGLEHEHQRPDRDKYVSVVWFTIQGYGAAKKKVQSALAAEISGNDVNAKMRTVINDMRLANKYFPEAIQFIAGDKLQDHADFFYDDDYDFGSLMHYDSNAYFDSASTKRDNVRPLVRQMVTGKVQAEVSGIFMGGSDGDAGRARLSALDIKRVARLYPGTDEQQRKAEKLGKENWEPFVVGIPGLVEPIEMRPNPIDTAGADWKNSPGPNGVAGKGAVIMQYAAAENPTEKGEGTGKAG</sequence>
<keyword evidence="5 6" id="KW-0482">Metalloprotease</keyword>
<dbReference type="InterPro" id="IPR001506">
    <property type="entry name" value="Peptidase_M12A"/>
</dbReference>
<accession>A0A3M6X661</accession>
<evidence type="ECO:0000256" key="1">
    <source>
        <dbReference type="ARBA" id="ARBA00022670"/>
    </source>
</evidence>
<evidence type="ECO:0000313" key="9">
    <source>
        <dbReference type="Proteomes" id="UP000281245"/>
    </source>
</evidence>
<dbReference type="PANTHER" id="PTHR10127">
    <property type="entry name" value="DISCOIDIN, CUB, EGF, LAMININ , AND ZINC METALLOPROTEASE DOMAIN CONTAINING"/>
    <property type="match status" value="1"/>
</dbReference>
<dbReference type="SMART" id="SM00235">
    <property type="entry name" value="ZnMc"/>
    <property type="match status" value="1"/>
</dbReference>
<dbReference type="Proteomes" id="UP000281245">
    <property type="component" value="Unassembled WGS sequence"/>
</dbReference>
<dbReference type="OrthoDB" id="291007at2759"/>
<dbReference type="GO" id="GO:0004222">
    <property type="term" value="F:metalloendopeptidase activity"/>
    <property type="evidence" value="ECO:0007669"/>
    <property type="project" value="UniProtKB-UniRule"/>
</dbReference>
<evidence type="ECO:0000256" key="5">
    <source>
        <dbReference type="ARBA" id="ARBA00023049"/>
    </source>
</evidence>
<keyword evidence="6" id="KW-0732">Signal</keyword>
<protein>
    <recommendedName>
        <fullName evidence="6">Metalloendopeptidase</fullName>
        <ecNumber evidence="6">3.4.24.-</ecNumber>
    </recommendedName>
</protein>
<dbReference type="Gene3D" id="3.40.390.10">
    <property type="entry name" value="Collagenase (Catalytic Domain)"/>
    <property type="match status" value="1"/>
</dbReference>
<keyword evidence="3 6" id="KW-0378">Hydrolase</keyword>
<dbReference type="VEuPathDB" id="FungiDB:BTJ68_02763"/>
<dbReference type="PRINTS" id="PR00480">
    <property type="entry name" value="ASTACIN"/>
</dbReference>
<keyword evidence="4 6" id="KW-0862">Zinc</keyword>
<dbReference type="InterPro" id="IPR024079">
    <property type="entry name" value="MetalloPept_cat_dom_sf"/>
</dbReference>
<evidence type="ECO:0000256" key="6">
    <source>
        <dbReference type="RuleBase" id="RU361183"/>
    </source>
</evidence>
<evidence type="ECO:0000259" key="7">
    <source>
        <dbReference type="SMART" id="SM00235"/>
    </source>
</evidence>
<dbReference type="SUPFAM" id="SSF55486">
    <property type="entry name" value="Metalloproteases ('zincins'), catalytic domain"/>
    <property type="match status" value="1"/>
</dbReference>
<evidence type="ECO:0000256" key="3">
    <source>
        <dbReference type="ARBA" id="ARBA00022801"/>
    </source>
</evidence>
<dbReference type="EC" id="3.4.24.-" evidence="6"/>
<feature type="chain" id="PRO_5031603434" description="Metalloendopeptidase" evidence="6">
    <location>
        <begin position="24"/>
        <end position="479"/>
    </location>
</feature>
<dbReference type="PANTHER" id="PTHR10127:SF780">
    <property type="entry name" value="METALLOENDOPEPTIDASE"/>
    <property type="match status" value="1"/>
</dbReference>
<evidence type="ECO:0000313" key="8">
    <source>
        <dbReference type="EMBL" id="RMX86100.1"/>
    </source>
</evidence>
<name>A0A3M6X661_HORWE</name>
<evidence type="ECO:0000256" key="4">
    <source>
        <dbReference type="ARBA" id="ARBA00022833"/>
    </source>
</evidence>
<proteinExistence type="predicted"/>
<dbReference type="EMBL" id="QWIJ01000184">
    <property type="protein sequence ID" value="RMX86100.1"/>
    <property type="molecule type" value="Genomic_DNA"/>
</dbReference>
<dbReference type="GO" id="GO:0006508">
    <property type="term" value="P:proteolysis"/>
    <property type="evidence" value="ECO:0007669"/>
    <property type="project" value="UniProtKB-KW"/>
</dbReference>
<dbReference type="GO" id="GO:0008270">
    <property type="term" value="F:zinc ion binding"/>
    <property type="evidence" value="ECO:0007669"/>
    <property type="project" value="InterPro"/>
</dbReference>
<dbReference type="Pfam" id="PF01400">
    <property type="entry name" value="Astacin"/>
    <property type="match status" value="1"/>
</dbReference>
<evidence type="ECO:0000256" key="2">
    <source>
        <dbReference type="ARBA" id="ARBA00022723"/>
    </source>
</evidence>
<reference evidence="8 9" key="1">
    <citation type="journal article" date="2018" name="BMC Genomics">
        <title>Genomic evidence for intraspecific hybridization in a clonal and extremely halotolerant yeast.</title>
        <authorList>
            <person name="Gostincar C."/>
            <person name="Stajich J.E."/>
            <person name="Zupancic J."/>
            <person name="Zalar P."/>
            <person name="Gunde-Cimerman N."/>
        </authorList>
    </citation>
    <scope>NUCLEOTIDE SEQUENCE [LARGE SCALE GENOMIC DNA]</scope>
    <source>
        <strain evidence="8 9">EXF-6656</strain>
    </source>
</reference>
<organism evidence="8 9">
    <name type="scientific">Hortaea werneckii</name>
    <name type="common">Black yeast</name>
    <name type="synonym">Cladosporium werneckii</name>
    <dbReference type="NCBI Taxonomy" id="91943"/>
    <lineage>
        <taxon>Eukaryota</taxon>
        <taxon>Fungi</taxon>
        <taxon>Dikarya</taxon>
        <taxon>Ascomycota</taxon>
        <taxon>Pezizomycotina</taxon>
        <taxon>Dothideomycetes</taxon>
        <taxon>Dothideomycetidae</taxon>
        <taxon>Mycosphaerellales</taxon>
        <taxon>Teratosphaeriaceae</taxon>
        <taxon>Hortaea</taxon>
    </lineage>
</organism>
<comment type="cofactor">
    <cofactor evidence="6">
        <name>Zn(2+)</name>
        <dbReference type="ChEBI" id="CHEBI:29105"/>
    </cofactor>
    <text evidence="6">Binds 1 zinc ion per subunit.</text>
</comment>